<evidence type="ECO:0000313" key="2">
    <source>
        <dbReference type="Proteomes" id="UP000821845"/>
    </source>
</evidence>
<organism evidence="1 2">
    <name type="scientific">Hyalomma asiaticum</name>
    <name type="common">Tick</name>
    <dbReference type="NCBI Taxonomy" id="266040"/>
    <lineage>
        <taxon>Eukaryota</taxon>
        <taxon>Metazoa</taxon>
        <taxon>Ecdysozoa</taxon>
        <taxon>Arthropoda</taxon>
        <taxon>Chelicerata</taxon>
        <taxon>Arachnida</taxon>
        <taxon>Acari</taxon>
        <taxon>Parasitiformes</taxon>
        <taxon>Ixodida</taxon>
        <taxon>Ixodoidea</taxon>
        <taxon>Ixodidae</taxon>
        <taxon>Hyalomminae</taxon>
        <taxon>Hyalomma</taxon>
    </lineage>
</organism>
<gene>
    <name evidence="1" type="ORF">HPB50_007157</name>
</gene>
<dbReference type="EMBL" id="CM023485">
    <property type="protein sequence ID" value="KAH6929938.1"/>
    <property type="molecule type" value="Genomic_DNA"/>
</dbReference>
<keyword evidence="2" id="KW-1185">Reference proteome</keyword>
<sequence length="157" mass="16712">MAQLYTFETATLKYCLHLAVYNVNDNGRDAIACRHAGEDCDCILVAAGASSEYNPEVAVEEVGRLFNLLFPLVLPDKMPYSWPRGAAGSAASSVDASDAALAQVAAGGGYGGGQRRNPDDSASRASSLNLPKRGESECLSRCMSQRKLHPIQCLNLC</sequence>
<accession>A0ACB7S4Y7</accession>
<dbReference type="Proteomes" id="UP000821845">
    <property type="component" value="Chromosome 5"/>
</dbReference>
<name>A0ACB7S4Y7_HYAAI</name>
<proteinExistence type="predicted"/>
<comment type="caution">
    <text evidence="1">The sequence shown here is derived from an EMBL/GenBank/DDBJ whole genome shotgun (WGS) entry which is preliminary data.</text>
</comment>
<protein>
    <submittedName>
        <fullName evidence="1">Uncharacterized protein</fullName>
    </submittedName>
</protein>
<evidence type="ECO:0000313" key="1">
    <source>
        <dbReference type="EMBL" id="KAH6929938.1"/>
    </source>
</evidence>
<reference evidence="1" key="1">
    <citation type="submission" date="2020-05" db="EMBL/GenBank/DDBJ databases">
        <title>Large-scale comparative analyses of tick genomes elucidate their genetic diversity and vector capacities.</title>
        <authorList>
            <person name="Jia N."/>
            <person name="Wang J."/>
            <person name="Shi W."/>
            <person name="Du L."/>
            <person name="Sun Y."/>
            <person name="Zhan W."/>
            <person name="Jiang J."/>
            <person name="Wang Q."/>
            <person name="Zhang B."/>
            <person name="Ji P."/>
            <person name="Sakyi L.B."/>
            <person name="Cui X."/>
            <person name="Yuan T."/>
            <person name="Jiang B."/>
            <person name="Yang W."/>
            <person name="Lam T.T.-Y."/>
            <person name="Chang Q."/>
            <person name="Ding S."/>
            <person name="Wang X."/>
            <person name="Zhu J."/>
            <person name="Ruan X."/>
            <person name="Zhao L."/>
            <person name="Wei J."/>
            <person name="Que T."/>
            <person name="Du C."/>
            <person name="Cheng J."/>
            <person name="Dai P."/>
            <person name="Han X."/>
            <person name="Huang E."/>
            <person name="Gao Y."/>
            <person name="Liu J."/>
            <person name="Shao H."/>
            <person name="Ye R."/>
            <person name="Li L."/>
            <person name="Wei W."/>
            <person name="Wang X."/>
            <person name="Wang C."/>
            <person name="Yang T."/>
            <person name="Huo Q."/>
            <person name="Li W."/>
            <person name="Guo W."/>
            <person name="Chen H."/>
            <person name="Zhou L."/>
            <person name="Ni X."/>
            <person name="Tian J."/>
            <person name="Zhou Y."/>
            <person name="Sheng Y."/>
            <person name="Liu T."/>
            <person name="Pan Y."/>
            <person name="Xia L."/>
            <person name="Li J."/>
            <person name="Zhao F."/>
            <person name="Cao W."/>
        </authorList>
    </citation>
    <scope>NUCLEOTIDE SEQUENCE</scope>
    <source>
        <strain evidence="1">Hyas-2018</strain>
    </source>
</reference>